<dbReference type="RefSeq" id="WP_042480984.1">
    <property type="nucleotide sequence ID" value="NZ_CBCRWT010000013.1"/>
</dbReference>
<keyword evidence="2" id="KW-0732">Signal</keyword>
<evidence type="ECO:0000256" key="2">
    <source>
        <dbReference type="SAM" id="SignalP"/>
    </source>
</evidence>
<dbReference type="Proteomes" id="UP000236449">
    <property type="component" value="Unassembled WGS sequence"/>
</dbReference>
<feature type="region of interest" description="Disordered" evidence="1">
    <location>
        <begin position="70"/>
        <end position="101"/>
    </location>
</feature>
<name>A0A2J8H5C7_VIBDI</name>
<reference evidence="3 4" key="1">
    <citation type="submission" date="2018-01" db="EMBL/GenBank/DDBJ databases">
        <title>Draft genome sequences of six Vibrio diazotrophicus strains isolated from deep-sea sediments of the Baltic Sea.</title>
        <authorList>
            <person name="Castillo D."/>
            <person name="Vandieken V."/>
            <person name="Chiang O."/>
            <person name="Middelboe M."/>
        </authorList>
    </citation>
    <scope>NUCLEOTIDE SEQUENCE [LARGE SCALE GENOMIC DNA]</scope>
    <source>
        <strain evidence="3 4">60.27F</strain>
    </source>
</reference>
<comment type="caution">
    <text evidence="3">The sequence shown here is derived from an EMBL/GenBank/DDBJ whole genome shotgun (WGS) entry which is preliminary data.</text>
</comment>
<sequence>MKRYGIIAPLVLLGTLMTTHAQASDSQVDIELGCVSVANKDVSIKTGDCRNRKVETVKVVKVVKVVEEDHYRSHPVHGKHPGKGHHKKKYVEESSFHKHKH</sequence>
<gene>
    <name evidence="3" type="ORF">C1N32_06995</name>
</gene>
<proteinExistence type="predicted"/>
<evidence type="ECO:0000313" key="3">
    <source>
        <dbReference type="EMBL" id="PNI05832.1"/>
    </source>
</evidence>
<evidence type="ECO:0000256" key="1">
    <source>
        <dbReference type="SAM" id="MobiDB-lite"/>
    </source>
</evidence>
<feature type="chain" id="PRO_5014360133" evidence="2">
    <location>
        <begin position="24"/>
        <end position="101"/>
    </location>
</feature>
<dbReference type="GeneID" id="94026507"/>
<dbReference type="EMBL" id="POSK01000003">
    <property type="protein sequence ID" value="PNI05832.1"/>
    <property type="molecule type" value="Genomic_DNA"/>
</dbReference>
<feature type="compositionally biased region" description="Basic residues" evidence="1">
    <location>
        <begin position="73"/>
        <end position="89"/>
    </location>
</feature>
<organism evidence="3 4">
    <name type="scientific">Vibrio diazotrophicus</name>
    <dbReference type="NCBI Taxonomy" id="685"/>
    <lineage>
        <taxon>Bacteria</taxon>
        <taxon>Pseudomonadati</taxon>
        <taxon>Pseudomonadota</taxon>
        <taxon>Gammaproteobacteria</taxon>
        <taxon>Vibrionales</taxon>
        <taxon>Vibrionaceae</taxon>
        <taxon>Vibrio</taxon>
    </lineage>
</organism>
<protein>
    <submittedName>
        <fullName evidence="3">Uncharacterized protein</fullName>
    </submittedName>
</protein>
<accession>A0A2J8H5C7</accession>
<feature type="compositionally biased region" description="Basic and acidic residues" evidence="1">
    <location>
        <begin position="90"/>
        <end position="101"/>
    </location>
</feature>
<evidence type="ECO:0000313" key="4">
    <source>
        <dbReference type="Proteomes" id="UP000236449"/>
    </source>
</evidence>
<dbReference type="AlphaFoldDB" id="A0A2J8H5C7"/>
<feature type="signal peptide" evidence="2">
    <location>
        <begin position="1"/>
        <end position="23"/>
    </location>
</feature>